<evidence type="ECO:0000313" key="13">
    <source>
        <dbReference type="Proteomes" id="UP000050580"/>
    </source>
</evidence>
<comment type="caution">
    <text evidence="12">The sequence shown here is derived from an EMBL/GenBank/DDBJ whole genome shotgun (WGS) entry which is preliminary data.</text>
</comment>
<dbReference type="EC" id="3.4.23.36" evidence="9"/>
<evidence type="ECO:0000256" key="6">
    <source>
        <dbReference type="ARBA" id="ARBA00022801"/>
    </source>
</evidence>
<feature type="transmembrane region" description="Helical" evidence="9">
    <location>
        <begin position="107"/>
        <end position="126"/>
    </location>
</feature>
<dbReference type="InterPro" id="IPR001872">
    <property type="entry name" value="Peptidase_A8"/>
</dbReference>
<dbReference type="Pfam" id="PF01252">
    <property type="entry name" value="Peptidase_A8"/>
    <property type="match status" value="1"/>
</dbReference>
<dbReference type="EMBL" id="LBNQ01000037">
    <property type="protein sequence ID" value="KKW67101.1"/>
    <property type="molecule type" value="Genomic_DNA"/>
</dbReference>
<evidence type="ECO:0000256" key="11">
    <source>
        <dbReference type="RuleBase" id="RU004181"/>
    </source>
</evidence>
<keyword evidence="2 9" id="KW-1003">Cell membrane</keyword>
<feature type="active site" evidence="9">
    <location>
        <position position="132"/>
    </location>
</feature>
<keyword evidence="5 9" id="KW-0064">Aspartyl protease</keyword>
<gene>
    <name evidence="9" type="primary">lspA</name>
    <name evidence="12" type="ORF">AAV94_12280</name>
</gene>
<proteinExistence type="inferred from homology"/>
<keyword evidence="4 9" id="KW-0812">Transmembrane</keyword>
<dbReference type="GO" id="GO:0004190">
    <property type="term" value="F:aspartic-type endopeptidase activity"/>
    <property type="evidence" value="ECO:0007669"/>
    <property type="project" value="UniProtKB-UniRule"/>
</dbReference>
<keyword evidence="13" id="KW-1185">Reference proteome</keyword>
<accession>A0A0U1PX96</accession>
<feature type="active site" evidence="9">
    <location>
        <position position="150"/>
    </location>
</feature>
<comment type="similarity">
    <text evidence="1 9 11">Belongs to the peptidase A8 family.</text>
</comment>
<dbReference type="PANTHER" id="PTHR33695:SF1">
    <property type="entry name" value="LIPOPROTEIN SIGNAL PEPTIDASE"/>
    <property type="match status" value="1"/>
</dbReference>
<evidence type="ECO:0000256" key="9">
    <source>
        <dbReference type="HAMAP-Rule" id="MF_00161"/>
    </source>
</evidence>
<evidence type="ECO:0000256" key="2">
    <source>
        <dbReference type="ARBA" id="ARBA00022475"/>
    </source>
</evidence>
<dbReference type="PROSITE" id="PS00855">
    <property type="entry name" value="SPASE_II"/>
    <property type="match status" value="1"/>
</dbReference>
<dbReference type="PATRIC" id="fig|1610491.3.peg.2610"/>
<comment type="caution">
    <text evidence="9">Lacks conserved residue(s) required for the propagation of feature annotation.</text>
</comment>
<protein>
    <recommendedName>
        <fullName evidence="9">Lipoprotein signal peptidase</fullName>
        <ecNumber evidence="9">3.4.23.36</ecNumber>
    </recommendedName>
    <alternativeName>
        <fullName evidence="9">Prolipoprotein signal peptidase</fullName>
    </alternativeName>
    <alternativeName>
        <fullName evidence="9">Signal peptidase II</fullName>
        <shortName evidence="9">SPase II</shortName>
    </alternativeName>
</protein>
<comment type="catalytic activity">
    <reaction evidence="9 10">
        <text>Release of signal peptides from bacterial membrane prolipoproteins. Hydrolyzes -Xaa-Yaa-Zaa-|-(S,diacylglyceryl)Cys-, in which Xaa is hydrophobic (preferably Leu), and Yaa (Ala or Ser) and Zaa (Gly or Ala) have small, neutral side chains.</text>
        <dbReference type="EC" id="3.4.23.36"/>
    </reaction>
</comment>
<feature type="transmembrane region" description="Helical" evidence="9">
    <location>
        <begin position="77"/>
        <end position="95"/>
    </location>
</feature>
<organism evidence="12 13">
    <name type="scientific">Lampropedia cohaerens</name>
    <dbReference type="NCBI Taxonomy" id="1610491"/>
    <lineage>
        <taxon>Bacteria</taxon>
        <taxon>Pseudomonadati</taxon>
        <taxon>Pseudomonadota</taxon>
        <taxon>Betaproteobacteria</taxon>
        <taxon>Burkholderiales</taxon>
        <taxon>Comamonadaceae</taxon>
        <taxon>Lampropedia</taxon>
    </lineage>
</organism>
<evidence type="ECO:0000256" key="8">
    <source>
        <dbReference type="ARBA" id="ARBA00023136"/>
    </source>
</evidence>
<feature type="transmembrane region" description="Helical" evidence="9">
    <location>
        <begin position="146"/>
        <end position="166"/>
    </location>
</feature>
<dbReference type="AlphaFoldDB" id="A0A0U1PX96"/>
<dbReference type="RefSeq" id="WP_046742505.1">
    <property type="nucleotide sequence ID" value="NZ_LBNQ01000037.1"/>
</dbReference>
<keyword evidence="7 9" id="KW-1133">Transmembrane helix</keyword>
<dbReference type="GO" id="GO:0006508">
    <property type="term" value="P:proteolysis"/>
    <property type="evidence" value="ECO:0007669"/>
    <property type="project" value="UniProtKB-KW"/>
</dbReference>
<dbReference type="PANTHER" id="PTHR33695">
    <property type="entry name" value="LIPOPROTEIN SIGNAL PEPTIDASE"/>
    <property type="match status" value="1"/>
</dbReference>
<evidence type="ECO:0000256" key="10">
    <source>
        <dbReference type="RuleBase" id="RU000594"/>
    </source>
</evidence>
<evidence type="ECO:0000256" key="5">
    <source>
        <dbReference type="ARBA" id="ARBA00022750"/>
    </source>
</evidence>
<dbReference type="OrthoDB" id="9810259at2"/>
<dbReference type="STRING" id="1610491.AAV94_12280"/>
<dbReference type="GO" id="GO:0005886">
    <property type="term" value="C:plasma membrane"/>
    <property type="evidence" value="ECO:0007669"/>
    <property type="project" value="UniProtKB-SubCell"/>
</dbReference>
<comment type="function">
    <text evidence="9 10">This protein specifically catalyzes the removal of signal peptides from prolipoproteins.</text>
</comment>
<evidence type="ECO:0000313" key="12">
    <source>
        <dbReference type="EMBL" id="KKW67101.1"/>
    </source>
</evidence>
<dbReference type="NCBIfam" id="TIGR00077">
    <property type="entry name" value="lspA"/>
    <property type="match status" value="1"/>
</dbReference>
<dbReference type="HAMAP" id="MF_00161">
    <property type="entry name" value="LspA"/>
    <property type="match status" value="1"/>
</dbReference>
<sequence length="178" mass="19887">MTQSHSSLDCSSSNTPRPFWRWMAVAAVVAVLDQLTKQWILATYQWGDATPVTSFFNIVRVHNTGAAFSFLAGHGGWQRWFFVAIAVVAAIFILWQLRLHGQQRLSSFSLALILGGAVGNVVDRMLHGYVVDFLDFHLGGRHFPSFNLADTAITIGVIGMLLAELLRWRQERRTSVQG</sequence>
<evidence type="ECO:0000256" key="4">
    <source>
        <dbReference type="ARBA" id="ARBA00022692"/>
    </source>
</evidence>
<keyword evidence="8 9" id="KW-0472">Membrane</keyword>
<dbReference type="PRINTS" id="PR00781">
    <property type="entry name" value="LIPOSIGPTASE"/>
</dbReference>
<comment type="subcellular location">
    <subcellularLocation>
        <location evidence="9">Cell membrane</location>
        <topology evidence="9">Multi-pass membrane protein</topology>
    </subcellularLocation>
</comment>
<evidence type="ECO:0000256" key="7">
    <source>
        <dbReference type="ARBA" id="ARBA00022989"/>
    </source>
</evidence>
<evidence type="ECO:0000256" key="1">
    <source>
        <dbReference type="ARBA" id="ARBA00006139"/>
    </source>
</evidence>
<evidence type="ECO:0000256" key="3">
    <source>
        <dbReference type="ARBA" id="ARBA00022670"/>
    </source>
</evidence>
<name>A0A0U1PX96_9BURK</name>
<comment type="pathway">
    <text evidence="9">Protein modification; lipoprotein biosynthesis (signal peptide cleavage).</text>
</comment>
<reference evidence="12 13" key="1">
    <citation type="submission" date="2015-05" db="EMBL/GenBank/DDBJ databases">
        <title>Draft genome sequence of Lampropedia sp. CT6, isolated from the microbial mat of a hot water spring, located at Manikaran, India.</title>
        <authorList>
            <person name="Tripathi C."/>
            <person name="Rani P."/>
            <person name="Mahato N.K."/>
            <person name="Lal R."/>
        </authorList>
    </citation>
    <scope>NUCLEOTIDE SEQUENCE [LARGE SCALE GENOMIC DNA]</scope>
    <source>
        <strain evidence="12 13">CT6</strain>
    </source>
</reference>
<keyword evidence="6 9" id="KW-0378">Hydrolase</keyword>
<dbReference type="UniPathway" id="UPA00665"/>
<dbReference type="Proteomes" id="UP000050580">
    <property type="component" value="Unassembled WGS sequence"/>
</dbReference>
<keyword evidence="3 9" id="KW-0645">Protease</keyword>